<organism evidence="5 6">
    <name type="scientific">Sulfidibacter corallicola</name>
    <dbReference type="NCBI Taxonomy" id="2818388"/>
    <lineage>
        <taxon>Bacteria</taxon>
        <taxon>Pseudomonadati</taxon>
        <taxon>Acidobacteriota</taxon>
        <taxon>Holophagae</taxon>
        <taxon>Acanthopleuribacterales</taxon>
        <taxon>Acanthopleuribacteraceae</taxon>
        <taxon>Sulfidibacter</taxon>
    </lineage>
</organism>
<dbReference type="AlphaFoldDB" id="A0A8A4TTL8"/>
<evidence type="ECO:0000313" key="5">
    <source>
        <dbReference type="EMBL" id="QTD53309.1"/>
    </source>
</evidence>
<keyword evidence="3 4" id="KW-0663">Pyridoxal phosphate</keyword>
<dbReference type="PIRSF" id="PIRSF000390">
    <property type="entry name" value="PLP_StrS"/>
    <property type="match status" value="1"/>
</dbReference>
<dbReference type="GO" id="GO:0000271">
    <property type="term" value="P:polysaccharide biosynthetic process"/>
    <property type="evidence" value="ECO:0007669"/>
    <property type="project" value="TreeGrafter"/>
</dbReference>
<dbReference type="InterPro" id="IPR000653">
    <property type="entry name" value="DegT/StrS_aminotransferase"/>
</dbReference>
<dbReference type="GO" id="GO:0030170">
    <property type="term" value="F:pyridoxal phosphate binding"/>
    <property type="evidence" value="ECO:0007669"/>
    <property type="project" value="TreeGrafter"/>
</dbReference>
<dbReference type="InterPro" id="IPR015421">
    <property type="entry name" value="PyrdxlP-dep_Trfase_major"/>
</dbReference>
<feature type="active site" description="Proton acceptor" evidence="2">
    <location>
        <position position="190"/>
    </location>
</feature>
<evidence type="ECO:0000256" key="4">
    <source>
        <dbReference type="RuleBase" id="RU004508"/>
    </source>
</evidence>
<accession>A0A8A4TTL8</accession>
<name>A0A8A4TTL8_SULCO</name>
<comment type="similarity">
    <text evidence="1 4">Belongs to the DegT/DnrJ/EryC1 family.</text>
</comment>
<dbReference type="InterPro" id="IPR015422">
    <property type="entry name" value="PyrdxlP-dep_Trfase_small"/>
</dbReference>
<protein>
    <submittedName>
        <fullName evidence="5">DegT/DnrJ/EryC1/StrS family aminotransferase</fullName>
    </submittedName>
</protein>
<feature type="modified residue" description="N6-(pyridoxal phosphate)lysine" evidence="3">
    <location>
        <position position="190"/>
    </location>
</feature>
<dbReference type="SUPFAM" id="SSF53383">
    <property type="entry name" value="PLP-dependent transferases"/>
    <property type="match status" value="1"/>
</dbReference>
<evidence type="ECO:0000256" key="2">
    <source>
        <dbReference type="PIRSR" id="PIRSR000390-1"/>
    </source>
</evidence>
<dbReference type="PANTHER" id="PTHR30244">
    <property type="entry name" value="TRANSAMINASE"/>
    <property type="match status" value="1"/>
</dbReference>
<dbReference type="Proteomes" id="UP000663929">
    <property type="component" value="Chromosome"/>
</dbReference>
<keyword evidence="5" id="KW-0808">Transferase</keyword>
<gene>
    <name evidence="5" type="ORF">J3U87_12710</name>
</gene>
<evidence type="ECO:0000256" key="3">
    <source>
        <dbReference type="PIRSR" id="PIRSR000390-2"/>
    </source>
</evidence>
<dbReference type="RefSeq" id="WP_237383411.1">
    <property type="nucleotide sequence ID" value="NZ_CP071793.1"/>
</dbReference>
<keyword evidence="6" id="KW-1185">Reference proteome</keyword>
<dbReference type="GO" id="GO:0008483">
    <property type="term" value="F:transaminase activity"/>
    <property type="evidence" value="ECO:0007669"/>
    <property type="project" value="UniProtKB-KW"/>
</dbReference>
<dbReference type="Gene3D" id="3.90.1150.10">
    <property type="entry name" value="Aspartate Aminotransferase, domain 1"/>
    <property type="match status" value="1"/>
</dbReference>
<dbReference type="InterPro" id="IPR015424">
    <property type="entry name" value="PyrdxlP-dep_Trfase"/>
</dbReference>
<evidence type="ECO:0000256" key="1">
    <source>
        <dbReference type="ARBA" id="ARBA00037999"/>
    </source>
</evidence>
<sequence>MADRIFLSPPHMGGDEAVLVQEAFASNYIAPVGPMLTAFEEGFAAYVGIPHCVALASCTAATHLVLRELGVGPGDEVIGSSLTFIGSISPVTFVGARVVLIDCDRSSWNMDLDLLAEELERAARRGKLPKAVIPTDLYGQCIDMDRILEICAPYEIPVISDAAEALGACYKGRHAGQGAYASVYSFNGNKIITTSGGGMLASEDAELVRRARYLSTQARQPAPHYEHTEIGYNYRLSNICAAIGRGQLRVLDERVTRKREIFEIYRERLGNLPGIQFMPESPSTRANRWLTVILVDPAAFGANREDLRLALEAENIESRPVWKPMHLQPVFHGARAIGGAVSQELFERGLCLPSGTALTTVDLDRICTIIRSQCPSVVA</sequence>
<dbReference type="EMBL" id="CP071793">
    <property type="protein sequence ID" value="QTD53309.1"/>
    <property type="molecule type" value="Genomic_DNA"/>
</dbReference>
<reference evidence="5" key="1">
    <citation type="submission" date="2021-03" db="EMBL/GenBank/DDBJ databases">
        <title>Acanthopleuribacteraceae sp. M133.</title>
        <authorList>
            <person name="Wang G."/>
        </authorList>
    </citation>
    <scope>NUCLEOTIDE SEQUENCE</scope>
    <source>
        <strain evidence="5">M133</strain>
    </source>
</reference>
<dbReference type="Pfam" id="PF01041">
    <property type="entry name" value="DegT_DnrJ_EryC1"/>
    <property type="match status" value="1"/>
</dbReference>
<dbReference type="CDD" id="cd00616">
    <property type="entry name" value="AHBA_syn"/>
    <property type="match status" value="1"/>
</dbReference>
<dbReference type="KEGG" id="scor:J3U87_12710"/>
<dbReference type="PANTHER" id="PTHR30244:SF34">
    <property type="entry name" value="DTDP-4-AMINO-4,6-DIDEOXYGALACTOSE TRANSAMINASE"/>
    <property type="match status" value="1"/>
</dbReference>
<dbReference type="Gene3D" id="3.40.640.10">
    <property type="entry name" value="Type I PLP-dependent aspartate aminotransferase-like (Major domain)"/>
    <property type="match status" value="1"/>
</dbReference>
<evidence type="ECO:0000313" key="6">
    <source>
        <dbReference type="Proteomes" id="UP000663929"/>
    </source>
</evidence>
<proteinExistence type="inferred from homology"/>
<keyword evidence="5" id="KW-0032">Aminotransferase</keyword>